<protein>
    <submittedName>
        <fullName evidence="4">3D (Asp-Asp-Asp) domain-containing protein</fullName>
    </submittedName>
</protein>
<keyword evidence="1 2" id="KW-0732">Signal</keyword>
<feature type="chain" id="PRO_5045775659" evidence="2">
    <location>
        <begin position="23"/>
        <end position="141"/>
    </location>
</feature>
<keyword evidence="5" id="KW-1185">Reference proteome</keyword>
<evidence type="ECO:0000313" key="4">
    <source>
        <dbReference type="EMBL" id="NYE57114.1"/>
    </source>
</evidence>
<sequence length="141" mass="15580">MKIRVLGAFLLAVFVILTPVNALEAKTVSAPKKATTTKTRKTRTVKVSRNINYRTAEFLVTAYTHTGNKTCSGTWPKYGTVAVDPEVVPLGTKLYIPGYGYGVAEDTGGKIKGNQLDVFFPNREDAVNWGVRRLEVRIFLD</sequence>
<dbReference type="InterPro" id="IPR010611">
    <property type="entry name" value="3D_dom"/>
</dbReference>
<dbReference type="RefSeq" id="WP_051250248.1">
    <property type="nucleotide sequence ID" value="NZ_ATYG01000021.1"/>
</dbReference>
<dbReference type="InterPro" id="IPR059180">
    <property type="entry name" value="3D_YorM"/>
</dbReference>
<reference evidence="4 5" key="1">
    <citation type="submission" date="2020-07" db="EMBL/GenBank/DDBJ databases">
        <title>Genomic Encyclopedia of Type Strains, Phase III (KMG-III): the genomes of soil and plant-associated and newly described type strains.</title>
        <authorList>
            <person name="Whitman W."/>
        </authorList>
    </citation>
    <scope>NUCLEOTIDE SEQUENCE [LARGE SCALE GENOMIC DNA]</scope>
    <source>
        <strain evidence="4 5">DSM 11255</strain>
    </source>
</reference>
<dbReference type="InterPro" id="IPR051933">
    <property type="entry name" value="Resuscitation_pf_RpfB"/>
</dbReference>
<dbReference type="PANTHER" id="PTHR39160:SF4">
    <property type="entry name" value="RESUSCITATION-PROMOTING FACTOR RPFB"/>
    <property type="match status" value="1"/>
</dbReference>
<feature type="domain" description="3D" evidence="3">
    <location>
        <begin position="80"/>
        <end position="138"/>
    </location>
</feature>
<dbReference type="Pfam" id="PF06725">
    <property type="entry name" value="3D"/>
    <property type="match status" value="1"/>
</dbReference>
<gene>
    <name evidence="4" type="ORF">HDG70_000820</name>
</gene>
<dbReference type="PANTHER" id="PTHR39160">
    <property type="entry name" value="CELL WALL-BINDING PROTEIN YOCH"/>
    <property type="match status" value="1"/>
</dbReference>
<evidence type="ECO:0000259" key="3">
    <source>
        <dbReference type="Pfam" id="PF06725"/>
    </source>
</evidence>
<comment type="caution">
    <text evidence="4">The sequence shown here is derived from an EMBL/GenBank/DDBJ whole genome shotgun (WGS) entry which is preliminary data.</text>
</comment>
<dbReference type="Gene3D" id="2.40.40.10">
    <property type="entry name" value="RlpA-like domain"/>
    <property type="match status" value="1"/>
</dbReference>
<accession>A0ABX2R869</accession>
<evidence type="ECO:0000256" key="1">
    <source>
        <dbReference type="ARBA" id="ARBA00022729"/>
    </source>
</evidence>
<dbReference type="InterPro" id="IPR036908">
    <property type="entry name" value="RlpA-like_sf"/>
</dbReference>
<evidence type="ECO:0000313" key="5">
    <source>
        <dbReference type="Proteomes" id="UP000604066"/>
    </source>
</evidence>
<dbReference type="CDD" id="cd14667">
    <property type="entry name" value="3D_containing_proteins"/>
    <property type="match status" value="1"/>
</dbReference>
<dbReference type="EMBL" id="JACCBS010000001">
    <property type="protein sequence ID" value="NYE57114.1"/>
    <property type="molecule type" value="Genomic_DNA"/>
</dbReference>
<proteinExistence type="predicted"/>
<name>A0ABX2R869_9THEO</name>
<organism evidence="4 5">
    <name type="scientific">Carboxydothermus ferrireducens DSM 11255</name>
    <dbReference type="NCBI Taxonomy" id="1119529"/>
    <lineage>
        <taxon>Bacteria</taxon>
        <taxon>Bacillati</taxon>
        <taxon>Bacillota</taxon>
        <taxon>Clostridia</taxon>
        <taxon>Thermoanaerobacterales</taxon>
        <taxon>Thermoanaerobacteraceae</taxon>
        <taxon>Carboxydothermus</taxon>
    </lineage>
</organism>
<feature type="signal peptide" evidence="2">
    <location>
        <begin position="1"/>
        <end position="22"/>
    </location>
</feature>
<evidence type="ECO:0000256" key="2">
    <source>
        <dbReference type="SAM" id="SignalP"/>
    </source>
</evidence>
<dbReference type="Proteomes" id="UP000604066">
    <property type="component" value="Unassembled WGS sequence"/>
</dbReference>
<dbReference type="SUPFAM" id="SSF50685">
    <property type="entry name" value="Barwin-like endoglucanases"/>
    <property type="match status" value="1"/>
</dbReference>